<feature type="binding site" evidence="2">
    <location>
        <position position="49"/>
    </location>
    <ligand>
        <name>Mg(2+)</name>
        <dbReference type="ChEBI" id="CHEBI:18420"/>
        <label>2</label>
    </ligand>
</feature>
<feature type="binding site" evidence="2">
    <location>
        <position position="155"/>
    </location>
    <ligand>
        <name>ATP</name>
        <dbReference type="ChEBI" id="CHEBI:30616"/>
    </ligand>
</feature>
<feature type="binding site" evidence="2">
    <location>
        <position position="268"/>
    </location>
    <ligand>
        <name>substrate</name>
    </ligand>
</feature>
<dbReference type="STRING" id="1072583.KUC_3563"/>
<keyword evidence="8" id="KW-1185">Reference proteome</keyword>
<gene>
    <name evidence="2 6" type="primary">thiL</name>
    <name evidence="6" type="ORF">CE457_15970</name>
    <name evidence="5" type="ORF">KUC_3563</name>
</gene>
<comment type="caution">
    <text evidence="2">Lacks conserved residue(s) required for the propagation of feature annotation.</text>
</comment>
<evidence type="ECO:0000256" key="2">
    <source>
        <dbReference type="HAMAP-Rule" id="MF_02128"/>
    </source>
</evidence>
<keyword evidence="2" id="KW-0547">Nucleotide-binding</keyword>
<feature type="binding site" evidence="2">
    <location>
        <begin position="130"/>
        <end position="131"/>
    </location>
    <ligand>
        <name>ATP</name>
        <dbReference type="ChEBI" id="CHEBI:30616"/>
    </ligand>
</feature>
<dbReference type="AlphaFoldDB" id="A0A265DUN8"/>
<dbReference type="Proteomes" id="UP000005756">
    <property type="component" value="Unassembled WGS sequence"/>
</dbReference>
<evidence type="ECO:0000259" key="3">
    <source>
        <dbReference type="Pfam" id="PF00586"/>
    </source>
</evidence>
<feature type="binding site" evidence="2">
    <location>
        <position position="325"/>
    </location>
    <ligand>
        <name>substrate</name>
    </ligand>
</feature>
<feature type="binding site" evidence="2">
    <location>
        <position position="47"/>
    </location>
    <ligand>
        <name>Mg(2+)</name>
        <dbReference type="ChEBI" id="CHEBI:18420"/>
        <label>4</label>
    </ligand>
</feature>
<reference evidence="6 8" key="2">
    <citation type="submission" date="2017-07" db="EMBL/GenBank/DDBJ databases">
        <title>Shotgun whole genome sequences of three halophilic bacterial isolates.</title>
        <authorList>
            <person name="Pozzo T."/>
            <person name="Higdon S.M."/>
            <person name="Quillaguaman J."/>
        </authorList>
    </citation>
    <scope>NUCLEOTIDE SEQUENCE [LARGE SCALE GENOMIC DNA]</scope>
    <source>
        <strain evidence="6 8">LC1</strain>
    </source>
</reference>
<dbReference type="InterPro" id="IPR036676">
    <property type="entry name" value="PurM-like_C_sf"/>
</dbReference>
<feature type="binding site" evidence="2">
    <location>
        <position position="32"/>
    </location>
    <ligand>
        <name>Mg(2+)</name>
        <dbReference type="ChEBI" id="CHEBI:18420"/>
        <label>3</label>
    </ligand>
</feature>
<dbReference type="CDD" id="cd02194">
    <property type="entry name" value="ThiL"/>
    <property type="match status" value="1"/>
</dbReference>
<feature type="binding site" evidence="2">
    <location>
        <position position="219"/>
    </location>
    <ligand>
        <name>ATP</name>
        <dbReference type="ChEBI" id="CHEBI:30616"/>
    </ligand>
</feature>
<comment type="pathway">
    <text evidence="2">Cofactor biosynthesis; thiamine diphosphate biosynthesis; thiamine diphosphate from thiamine phosphate: step 1/1.</text>
</comment>
<dbReference type="InterPro" id="IPR006283">
    <property type="entry name" value="ThiL-like"/>
</dbReference>
<evidence type="ECO:0000259" key="4">
    <source>
        <dbReference type="Pfam" id="PF02769"/>
    </source>
</evidence>
<feature type="domain" description="PurM-like C-terminal" evidence="4">
    <location>
        <begin position="161"/>
        <end position="301"/>
    </location>
</feature>
<feature type="binding site" evidence="2">
    <location>
        <position position="77"/>
    </location>
    <ligand>
        <name>Mg(2+)</name>
        <dbReference type="ChEBI" id="CHEBI:18420"/>
        <label>2</label>
    </ligand>
</feature>
<proteinExistence type="inferred from homology"/>
<dbReference type="RefSeq" id="WP_007114492.1">
    <property type="nucleotide sequence ID" value="NZ_JH393260.1"/>
</dbReference>
<comment type="function">
    <text evidence="2">Catalyzes the ATP-dependent phosphorylation of thiamine-monophosphate (TMP) to form thiamine-pyrophosphate (TPP), the active form of vitamin B1.</text>
</comment>
<dbReference type="Proteomes" id="UP000216538">
    <property type="component" value="Unassembled WGS sequence"/>
</dbReference>
<name>A0A265DUN8_9GAMM</name>
<dbReference type="Pfam" id="PF00586">
    <property type="entry name" value="AIRS"/>
    <property type="match status" value="1"/>
</dbReference>
<feature type="binding site" evidence="2">
    <location>
        <position position="220"/>
    </location>
    <ligand>
        <name>Mg(2+)</name>
        <dbReference type="ChEBI" id="CHEBI:18420"/>
        <label>5</label>
    </ligand>
</feature>
<organism evidence="5 7">
    <name type="scientific">Vreelandella boliviensis LC1</name>
    <dbReference type="NCBI Taxonomy" id="1072583"/>
    <lineage>
        <taxon>Bacteria</taxon>
        <taxon>Pseudomonadati</taxon>
        <taxon>Pseudomonadota</taxon>
        <taxon>Gammaproteobacteria</taxon>
        <taxon>Oceanospirillales</taxon>
        <taxon>Halomonadaceae</taxon>
        <taxon>Vreelandella</taxon>
    </lineage>
</organism>
<dbReference type="InterPro" id="IPR036921">
    <property type="entry name" value="PurM-like_N_sf"/>
</dbReference>
<keyword evidence="1 2" id="KW-0784">Thiamine biosynthesis</keyword>
<dbReference type="PIRSF" id="PIRSF005303">
    <property type="entry name" value="Thiam_monoph_kin"/>
    <property type="match status" value="1"/>
</dbReference>
<dbReference type="Gene3D" id="3.30.1330.10">
    <property type="entry name" value="PurM-like, N-terminal domain"/>
    <property type="match status" value="1"/>
</dbReference>
<keyword evidence="2" id="KW-0067">ATP-binding</keyword>
<dbReference type="GO" id="GO:0000287">
    <property type="term" value="F:magnesium ion binding"/>
    <property type="evidence" value="ECO:0007669"/>
    <property type="project" value="UniProtKB-UniRule"/>
</dbReference>
<dbReference type="UniPathway" id="UPA00060">
    <property type="reaction ID" value="UER00142"/>
</dbReference>
<dbReference type="GO" id="GO:0009030">
    <property type="term" value="F:thiamine-phosphate kinase activity"/>
    <property type="evidence" value="ECO:0007669"/>
    <property type="project" value="UniProtKB-UniRule"/>
</dbReference>
<keyword evidence="2 5" id="KW-0418">Kinase</keyword>
<accession>A0A265DUN8</accession>
<dbReference type="Pfam" id="PF02769">
    <property type="entry name" value="AIRS_C"/>
    <property type="match status" value="1"/>
</dbReference>
<feature type="binding site" evidence="2">
    <location>
        <position position="49"/>
    </location>
    <ligand>
        <name>Mg(2+)</name>
        <dbReference type="ChEBI" id="CHEBI:18420"/>
        <label>1</label>
    </ligand>
</feature>
<comment type="miscellaneous">
    <text evidence="2">Reaction mechanism of ThiL seems to utilize a direct, inline transfer of the gamma-phosphate of ATP to TMP rather than a phosphorylated enzyme intermediate.</text>
</comment>
<sequence length="333" mass="34405">MLAEFDLIRRYFMSSQEASTASNGVTLGCGDDATLLVPQADQQLAVSVDTSVVDVHFPREAPAFAVGHRALAVALSDLAAMGATSRWCLMALTLDQRQFADDEATHAWLTDYARGFHALSQQHATTLVGGDVTSGALSIGVTVMGEVPVGGAFTRGGAQMGDLIAVTGALGGGAGGLALWQKGERDLAHPLLSRYLLPQPRLAAGLALRGLATAALDISDGLLADLAHLREASQVGAVIALDALPLADELESTLGRKAALRAALSGGDDYELLVTLNANDVATAQQRLSPLGLTLTVIGHCCEALGVCAADQSDLSSYVSGYAGWQHFSGEAP</sequence>
<evidence type="ECO:0000313" key="7">
    <source>
        <dbReference type="Proteomes" id="UP000005756"/>
    </source>
</evidence>
<dbReference type="HAMAP" id="MF_02128">
    <property type="entry name" value="TMP_kinase"/>
    <property type="match status" value="1"/>
</dbReference>
<dbReference type="EC" id="2.7.4.16" evidence="2"/>
<dbReference type="InterPro" id="IPR010918">
    <property type="entry name" value="PurM-like_C_dom"/>
</dbReference>
<dbReference type="SUPFAM" id="SSF56042">
    <property type="entry name" value="PurM C-terminal domain-like"/>
    <property type="match status" value="1"/>
</dbReference>
<dbReference type="Gene3D" id="3.90.650.10">
    <property type="entry name" value="PurM-like C-terminal domain"/>
    <property type="match status" value="1"/>
</dbReference>
<dbReference type="GO" id="GO:0009229">
    <property type="term" value="P:thiamine diphosphate biosynthetic process"/>
    <property type="evidence" value="ECO:0007669"/>
    <property type="project" value="UniProtKB-UniRule"/>
</dbReference>
<feature type="domain" description="PurM-like N-terminal" evidence="3">
    <location>
        <begin position="30"/>
        <end position="147"/>
    </location>
</feature>
<keyword evidence="2" id="KW-0808">Transferase</keyword>
<reference evidence="5 7" key="1">
    <citation type="submission" date="2011-10" db="EMBL/GenBank/DDBJ databases">
        <authorList>
            <person name="Quillaguamn J."/>
            <person name="Guzmn D."/>
            <person name="Balderrama-Subieta A."/>
            <person name="Cardona-Ortuo C."/>
            <person name="Guevara-Martnez M."/>
            <person name="Callisaya-Quispe N."/>
        </authorList>
    </citation>
    <scope>NUCLEOTIDE SEQUENCE [LARGE SCALE GENOMIC DNA]</scope>
    <source>
        <strain evidence="5 7">LC1</strain>
    </source>
</reference>
<dbReference type="OrthoDB" id="9802811at2"/>
<feature type="binding site" evidence="2">
    <location>
        <position position="77"/>
    </location>
    <ligand>
        <name>Mg(2+)</name>
        <dbReference type="ChEBI" id="CHEBI:18420"/>
        <label>4</label>
    </ligand>
</feature>
<dbReference type="InterPro" id="IPR016188">
    <property type="entry name" value="PurM-like_N"/>
</dbReference>
<keyword evidence="2" id="KW-0460">Magnesium</keyword>
<evidence type="ECO:0000313" key="5">
    <source>
        <dbReference type="EMBL" id="EHJ91121.1"/>
    </source>
</evidence>
<evidence type="ECO:0000256" key="1">
    <source>
        <dbReference type="ARBA" id="ARBA00022977"/>
    </source>
</evidence>
<protein>
    <recommendedName>
        <fullName evidence="2">Thiamine-monophosphate kinase</fullName>
        <shortName evidence="2">TMP kinase</shortName>
        <shortName evidence="2">Thiamine-phosphate kinase</shortName>
        <ecNumber evidence="2">2.7.4.16</ecNumber>
    </recommendedName>
</protein>
<dbReference type="NCBIfam" id="TIGR01379">
    <property type="entry name" value="thiL"/>
    <property type="match status" value="1"/>
</dbReference>
<dbReference type="EMBL" id="NPEY01000014">
    <property type="protein sequence ID" value="OZT73029.1"/>
    <property type="molecule type" value="Genomic_DNA"/>
</dbReference>
<feature type="binding site" evidence="2">
    <location>
        <position position="32"/>
    </location>
    <ligand>
        <name>Mg(2+)</name>
        <dbReference type="ChEBI" id="CHEBI:18420"/>
        <label>4</label>
    </ligand>
</feature>
<comment type="catalytic activity">
    <reaction evidence="2">
        <text>thiamine phosphate + ATP = thiamine diphosphate + ADP</text>
        <dbReference type="Rhea" id="RHEA:15913"/>
        <dbReference type="ChEBI" id="CHEBI:30616"/>
        <dbReference type="ChEBI" id="CHEBI:37575"/>
        <dbReference type="ChEBI" id="CHEBI:58937"/>
        <dbReference type="ChEBI" id="CHEBI:456216"/>
        <dbReference type="EC" id="2.7.4.16"/>
    </reaction>
</comment>
<dbReference type="EMBL" id="JH393260">
    <property type="protein sequence ID" value="EHJ91121.1"/>
    <property type="molecule type" value="Genomic_DNA"/>
</dbReference>
<evidence type="ECO:0000313" key="6">
    <source>
        <dbReference type="EMBL" id="OZT73029.1"/>
    </source>
</evidence>
<dbReference type="SUPFAM" id="SSF55326">
    <property type="entry name" value="PurM N-terminal domain-like"/>
    <property type="match status" value="1"/>
</dbReference>
<dbReference type="PANTHER" id="PTHR30270:SF0">
    <property type="entry name" value="THIAMINE-MONOPHOSPHATE KINASE"/>
    <property type="match status" value="1"/>
</dbReference>
<dbReference type="PANTHER" id="PTHR30270">
    <property type="entry name" value="THIAMINE-MONOPHOSPHATE KINASE"/>
    <property type="match status" value="1"/>
</dbReference>
<feature type="binding site" evidence="2">
    <location>
        <position position="56"/>
    </location>
    <ligand>
        <name>substrate</name>
    </ligand>
</feature>
<feature type="binding site" evidence="2">
    <location>
        <position position="217"/>
    </location>
    <ligand>
        <name>Mg(2+)</name>
        <dbReference type="ChEBI" id="CHEBI:18420"/>
        <label>3</label>
    </ligand>
</feature>
<keyword evidence="2" id="KW-0479">Metal-binding</keyword>
<feature type="binding site" evidence="2">
    <location>
        <position position="131"/>
    </location>
    <ligand>
        <name>Mg(2+)</name>
        <dbReference type="ChEBI" id="CHEBI:18420"/>
        <label>1</label>
    </ligand>
</feature>
<feature type="binding site" evidence="2">
    <location>
        <position position="77"/>
    </location>
    <ligand>
        <name>Mg(2+)</name>
        <dbReference type="ChEBI" id="CHEBI:18420"/>
        <label>3</label>
    </ligand>
</feature>
<dbReference type="GO" id="GO:0005524">
    <property type="term" value="F:ATP binding"/>
    <property type="evidence" value="ECO:0007669"/>
    <property type="project" value="UniProtKB-UniRule"/>
</dbReference>
<evidence type="ECO:0000313" key="8">
    <source>
        <dbReference type="Proteomes" id="UP000216538"/>
    </source>
</evidence>
<comment type="similarity">
    <text evidence="2">Belongs to the thiamine-monophosphate kinase family.</text>
</comment>
<dbReference type="GO" id="GO:0009228">
    <property type="term" value="P:thiamine biosynthetic process"/>
    <property type="evidence" value="ECO:0007669"/>
    <property type="project" value="UniProtKB-KW"/>
</dbReference>